<feature type="compositionally biased region" description="Basic residues" evidence="6">
    <location>
        <begin position="532"/>
        <end position="543"/>
    </location>
</feature>
<protein>
    <submittedName>
        <fullName evidence="8">Heteroproteinous nuclear ribonucleoprotein r rrm superfamily</fullName>
    </submittedName>
</protein>
<sequence>MAEGNGDAATVEPMDESSATEHSADYAKLVGHGLQEKVAAQLDAIFQTGKLAYADLDERALDALKEFPADGALAVLKQFLDSSLEHVSNKSAYLCGVMKTYRQKSKLPGASGSGSNKGPDEEKIRAILERTGYSLDVTTGQRKYGGPPPGWTGPQPSSGCEVFVGKIPKDMFEDELIPLFEKCGKIWDLRLMMDPLSGLNRGYAFITFCNREGAHNSVRELDNHEIRKGKYIGVTISINNHRLFVGNIPKNRGKEELFEEFSKHAPGLTEVIIYSSPDDKKKNRGFCFLEYESHKAASLAKRRLSTGRIKVWSCDIIVDWADPQEEPDEETMAKVKVLYVRNLTTDVTEEKLKELFEAHGRVERVKKIKDYAFVHFEERDHAVRAMEQLQGKDLCGAPMEVSLAKPPSDKKKKEEVLRNRERRMMQMMQQRIVDVSDYRMMGCMPPPPPLRGPRGGGGGRGPPVGPRSYDYDYDYYGYSDYRGGYADPYYEDYYGRYDDYYDYGGYQAAAPPRGRPAPERARGGQRGVTRGGRGRGRAPRARAGRGAGPVSRGGRGGAPPRGSLAGKRKFDGGHQNQGDSKRRFHNSSSQQQDDGQQWYQDSFKETWG</sequence>
<feature type="domain" description="RRM" evidence="7">
    <location>
        <begin position="241"/>
        <end position="323"/>
    </location>
</feature>
<dbReference type="GO" id="GO:0005737">
    <property type="term" value="C:cytoplasm"/>
    <property type="evidence" value="ECO:0007669"/>
    <property type="project" value="UniProtKB-SubCell"/>
</dbReference>
<dbReference type="InterPro" id="IPR006535">
    <property type="entry name" value="HnRNP_R/Q_splicing_fac"/>
</dbReference>
<dbReference type="CDD" id="cd12250">
    <property type="entry name" value="RRM2_hnRNPR_like"/>
    <property type="match status" value="1"/>
</dbReference>
<dbReference type="InterPro" id="IPR012677">
    <property type="entry name" value="Nucleotide-bd_a/b_plait_sf"/>
</dbReference>
<dbReference type="NCBIfam" id="TIGR01648">
    <property type="entry name" value="hnRNP-R-Q"/>
    <property type="match status" value="1"/>
</dbReference>
<accession>A0A131YR64</accession>
<dbReference type="Gene3D" id="3.30.70.330">
    <property type="match status" value="3"/>
</dbReference>
<keyword evidence="3" id="KW-0677">Repeat</keyword>
<feature type="domain" description="RRM" evidence="7">
    <location>
        <begin position="336"/>
        <end position="406"/>
    </location>
</feature>
<evidence type="ECO:0000256" key="2">
    <source>
        <dbReference type="ARBA" id="ARBA00022490"/>
    </source>
</evidence>
<name>A0A131YR64_RHIAP</name>
<dbReference type="CDD" id="cd12249">
    <property type="entry name" value="RRM1_hnRNPR_like"/>
    <property type="match status" value="1"/>
</dbReference>
<dbReference type="Pfam" id="PF18360">
    <property type="entry name" value="hnRNP_Q_AcD"/>
    <property type="match status" value="1"/>
</dbReference>
<dbReference type="InterPro" id="IPR035979">
    <property type="entry name" value="RBD_domain_sf"/>
</dbReference>
<evidence type="ECO:0000256" key="6">
    <source>
        <dbReference type="SAM" id="MobiDB-lite"/>
    </source>
</evidence>
<dbReference type="Pfam" id="PF00076">
    <property type="entry name" value="RRM_1"/>
    <property type="match status" value="3"/>
</dbReference>
<dbReference type="PANTHER" id="PTHR21245">
    <property type="entry name" value="HETEROGENEOUS NUCLEAR RIBONUCLEOPROTEIN"/>
    <property type="match status" value="1"/>
</dbReference>
<feature type="region of interest" description="Disordered" evidence="6">
    <location>
        <begin position="447"/>
        <end position="466"/>
    </location>
</feature>
<keyword evidence="4 5" id="KW-0694">RNA-binding</keyword>
<dbReference type="FunFam" id="3.30.70.330:FF:000175">
    <property type="entry name" value="Heterogeneous nuclear ribonucleoprotein Q"/>
    <property type="match status" value="1"/>
</dbReference>
<dbReference type="SMART" id="SM00360">
    <property type="entry name" value="RRM"/>
    <property type="match status" value="3"/>
</dbReference>
<evidence type="ECO:0000259" key="7">
    <source>
        <dbReference type="PROSITE" id="PS50102"/>
    </source>
</evidence>
<dbReference type="GO" id="GO:1990904">
    <property type="term" value="C:ribonucleoprotein complex"/>
    <property type="evidence" value="ECO:0007669"/>
    <property type="project" value="UniProtKB-KW"/>
</dbReference>
<reference evidence="8" key="1">
    <citation type="journal article" date="2016" name="Ticks Tick Borne Dis.">
        <title>De novo assembly and annotation of the salivary gland transcriptome of Rhipicephalus appendiculatus male and female ticks during blood feeding.</title>
        <authorList>
            <person name="de Castro M.H."/>
            <person name="de Klerk D."/>
            <person name="Pienaar R."/>
            <person name="Latif A.A."/>
            <person name="Rees D.J."/>
            <person name="Mans B.J."/>
        </authorList>
    </citation>
    <scope>NUCLEOTIDE SEQUENCE</scope>
    <source>
        <tissue evidence="8">Salivary glands</tissue>
    </source>
</reference>
<proteinExistence type="predicted"/>
<dbReference type="InterPro" id="IPR041337">
    <property type="entry name" value="hnRNP_Q_AcD"/>
</dbReference>
<comment type="subcellular location">
    <subcellularLocation>
        <location evidence="1">Cytoplasm</location>
    </subcellularLocation>
</comment>
<dbReference type="FunFam" id="3.30.70.330:FF:000024">
    <property type="entry name" value="Heterogeneous nuclear ribonucleoprotein q isoform"/>
    <property type="match status" value="1"/>
</dbReference>
<evidence type="ECO:0000256" key="3">
    <source>
        <dbReference type="ARBA" id="ARBA00022737"/>
    </source>
</evidence>
<dbReference type="FunFam" id="3.30.70.330:FF:000213">
    <property type="entry name" value="Uncharacterized protein, isoform R"/>
    <property type="match status" value="1"/>
</dbReference>
<evidence type="ECO:0000313" key="8">
    <source>
        <dbReference type="EMBL" id="JAP81753.1"/>
    </source>
</evidence>
<dbReference type="InterPro" id="IPR000504">
    <property type="entry name" value="RRM_dom"/>
</dbReference>
<feature type="compositionally biased region" description="Gly residues" evidence="6">
    <location>
        <begin position="453"/>
        <end position="462"/>
    </location>
</feature>
<evidence type="ECO:0000256" key="4">
    <source>
        <dbReference type="ARBA" id="ARBA00022884"/>
    </source>
</evidence>
<feature type="compositionally biased region" description="Gly residues" evidence="6">
    <location>
        <begin position="545"/>
        <end position="559"/>
    </location>
</feature>
<dbReference type="CDD" id="cd21065">
    <property type="entry name" value="NURR_Syncrip-like"/>
    <property type="match status" value="1"/>
</dbReference>
<feature type="region of interest" description="Disordered" evidence="6">
    <location>
        <begin position="508"/>
        <end position="608"/>
    </location>
</feature>
<dbReference type="SUPFAM" id="SSF54928">
    <property type="entry name" value="RNA-binding domain, RBD"/>
    <property type="match status" value="2"/>
</dbReference>
<keyword evidence="8" id="KW-0687">Ribonucleoprotein</keyword>
<evidence type="ECO:0000256" key="1">
    <source>
        <dbReference type="ARBA" id="ARBA00004496"/>
    </source>
</evidence>
<dbReference type="CDD" id="cd12251">
    <property type="entry name" value="RRM3_hnRNPR_like"/>
    <property type="match status" value="1"/>
</dbReference>
<evidence type="ECO:0000256" key="5">
    <source>
        <dbReference type="PROSITE-ProRule" id="PRU00176"/>
    </source>
</evidence>
<feature type="domain" description="RRM" evidence="7">
    <location>
        <begin position="160"/>
        <end position="239"/>
    </location>
</feature>
<dbReference type="AlphaFoldDB" id="A0A131YR64"/>
<keyword evidence="2" id="KW-0963">Cytoplasm</keyword>
<dbReference type="PROSITE" id="PS50102">
    <property type="entry name" value="RRM"/>
    <property type="match status" value="3"/>
</dbReference>
<dbReference type="EMBL" id="GEDV01006804">
    <property type="protein sequence ID" value="JAP81753.1"/>
    <property type="molecule type" value="Transcribed_RNA"/>
</dbReference>
<dbReference type="GO" id="GO:0003723">
    <property type="term" value="F:RNA binding"/>
    <property type="evidence" value="ECO:0007669"/>
    <property type="project" value="UniProtKB-UniRule"/>
</dbReference>
<organism evidence="8">
    <name type="scientific">Rhipicephalus appendiculatus</name>
    <name type="common">Brown ear tick</name>
    <dbReference type="NCBI Taxonomy" id="34631"/>
    <lineage>
        <taxon>Eukaryota</taxon>
        <taxon>Metazoa</taxon>
        <taxon>Ecdysozoa</taxon>
        <taxon>Arthropoda</taxon>
        <taxon>Chelicerata</taxon>
        <taxon>Arachnida</taxon>
        <taxon>Acari</taxon>
        <taxon>Parasitiformes</taxon>
        <taxon>Ixodida</taxon>
        <taxon>Ixodoidea</taxon>
        <taxon>Ixodidae</taxon>
        <taxon>Rhipicephalinae</taxon>
        <taxon>Rhipicephalus</taxon>
        <taxon>Rhipicephalus</taxon>
    </lineage>
</organism>
<feature type="compositionally biased region" description="Low complexity" evidence="6">
    <location>
        <begin position="587"/>
        <end position="601"/>
    </location>
</feature>
<feature type="region of interest" description="Disordered" evidence="6">
    <location>
        <begin position="1"/>
        <end position="23"/>
    </location>
</feature>